<sequence>MAILTAIAREGFPFLLKRIDPKIKEEIEKLQLYIEQTAKQEKIRKKNFPNAIIVEDYKVIENDQRTED</sequence>
<dbReference type="Proteomes" id="UP000245133">
    <property type="component" value="Unassembled WGS sequence"/>
</dbReference>
<reference evidence="1 2" key="1">
    <citation type="submission" date="2018-02" db="EMBL/GenBank/DDBJ databases">
        <title>Novel Leptospira species isolated from soil and water in Japan.</title>
        <authorList>
            <person name="Nakao R."/>
            <person name="Masuzawa T."/>
        </authorList>
    </citation>
    <scope>NUCLEOTIDE SEQUENCE [LARGE SCALE GENOMIC DNA]</scope>
    <source>
        <strain evidence="1 2">YH101</strain>
    </source>
</reference>
<keyword evidence="2" id="KW-1185">Reference proteome</keyword>
<evidence type="ECO:0000313" key="1">
    <source>
        <dbReference type="EMBL" id="GBF49389.1"/>
    </source>
</evidence>
<gene>
    <name evidence="1" type="ORF">LPTSP4_09020</name>
</gene>
<organism evidence="1 2">
    <name type="scientific">Leptospira ryugenii</name>
    <dbReference type="NCBI Taxonomy" id="1917863"/>
    <lineage>
        <taxon>Bacteria</taxon>
        <taxon>Pseudomonadati</taxon>
        <taxon>Spirochaetota</taxon>
        <taxon>Spirochaetia</taxon>
        <taxon>Leptospirales</taxon>
        <taxon>Leptospiraceae</taxon>
        <taxon>Leptospira</taxon>
    </lineage>
</organism>
<evidence type="ECO:0000313" key="2">
    <source>
        <dbReference type="Proteomes" id="UP000245133"/>
    </source>
</evidence>
<dbReference type="EMBL" id="BFBB01000003">
    <property type="protein sequence ID" value="GBF49389.1"/>
    <property type="molecule type" value="Genomic_DNA"/>
</dbReference>
<comment type="caution">
    <text evidence="1">The sequence shown here is derived from an EMBL/GenBank/DDBJ whole genome shotgun (WGS) entry which is preliminary data.</text>
</comment>
<accession>A0A2P2DXN5</accession>
<dbReference type="AlphaFoldDB" id="A0A2P2DXN5"/>
<proteinExistence type="predicted"/>
<protein>
    <submittedName>
        <fullName evidence="1">Uncharacterized protein</fullName>
    </submittedName>
</protein>
<name>A0A2P2DXN5_9LEPT</name>